<dbReference type="Proteomes" id="UP000549113">
    <property type="component" value="Unassembled WGS sequence"/>
</dbReference>
<evidence type="ECO:0000259" key="1">
    <source>
        <dbReference type="Pfam" id="PF00561"/>
    </source>
</evidence>
<organism evidence="2 3">
    <name type="scientific">Microbacterium invictum</name>
    <dbReference type="NCBI Taxonomy" id="515415"/>
    <lineage>
        <taxon>Bacteria</taxon>
        <taxon>Bacillati</taxon>
        <taxon>Actinomycetota</taxon>
        <taxon>Actinomycetes</taxon>
        <taxon>Micrococcales</taxon>
        <taxon>Microbacteriaceae</taxon>
        <taxon>Microbacterium</taxon>
    </lineage>
</organism>
<dbReference type="AlphaFoldDB" id="A0AA40VM34"/>
<dbReference type="RefSeq" id="WP_183498945.1">
    <property type="nucleotide sequence ID" value="NZ_BAABCO010000001.1"/>
</dbReference>
<dbReference type="GO" id="GO:0003824">
    <property type="term" value="F:catalytic activity"/>
    <property type="evidence" value="ECO:0007669"/>
    <property type="project" value="UniProtKB-ARBA"/>
</dbReference>
<dbReference type="Pfam" id="PF00561">
    <property type="entry name" value="Abhydrolase_1"/>
    <property type="match status" value="1"/>
</dbReference>
<sequence length="311" mass="33421">MTVVPPRRIEPVDVRGLEAAQARAVDAALGDVDWRGIPDGVMRTEYAVPSGRLAGLVAGEPAAPRVVLVPGITGSKEDFILMLPLLAVAGMRAETFDMAGQYESHRAGPENLRPRRDSYDEALFVDDLKEVLTVGPVPVHLVGYSFAGSVVSALAARYPEAIASLTLISAPPVIGPVFHRIKIIGPLARAVSPRTAARLMMWGVRRNLNRAPRHRIDFVRERFALTRPDSVADAFELMMRTPDLDEKIAAIAAPKLVVAGAHDLWPEQLHRDYAARIGADLLLTGGGHSPSEDSPTELAHAIVGRAGLGGR</sequence>
<reference evidence="2 3" key="1">
    <citation type="submission" date="2020-08" db="EMBL/GenBank/DDBJ databases">
        <title>Sequencing the genomes of 1000 actinobacteria strains.</title>
        <authorList>
            <person name="Klenk H.-P."/>
        </authorList>
    </citation>
    <scope>NUCLEOTIDE SEQUENCE [LARGE SCALE GENOMIC DNA]</scope>
    <source>
        <strain evidence="2 3">DSM 19600</strain>
    </source>
</reference>
<dbReference type="EMBL" id="JACIFH010000001">
    <property type="protein sequence ID" value="MBB4139264.1"/>
    <property type="molecule type" value="Genomic_DNA"/>
</dbReference>
<dbReference type="InterPro" id="IPR000073">
    <property type="entry name" value="AB_hydrolase_1"/>
</dbReference>
<dbReference type="PANTHER" id="PTHR43689">
    <property type="entry name" value="HYDROLASE"/>
    <property type="match status" value="1"/>
</dbReference>
<dbReference type="InterPro" id="IPR029058">
    <property type="entry name" value="AB_hydrolase_fold"/>
</dbReference>
<keyword evidence="3" id="KW-1185">Reference proteome</keyword>
<dbReference type="Gene3D" id="3.40.50.1820">
    <property type="entry name" value="alpha/beta hydrolase"/>
    <property type="match status" value="1"/>
</dbReference>
<name>A0AA40VM34_9MICO</name>
<feature type="domain" description="AB hydrolase-1" evidence="1">
    <location>
        <begin position="64"/>
        <end position="174"/>
    </location>
</feature>
<evidence type="ECO:0000313" key="3">
    <source>
        <dbReference type="Proteomes" id="UP000549113"/>
    </source>
</evidence>
<evidence type="ECO:0000313" key="2">
    <source>
        <dbReference type="EMBL" id="MBB4139264.1"/>
    </source>
</evidence>
<accession>A0AA40VM34</accession>
<comment type="caution">
    <text evidence="2">The sequence shown here is derived from an EMBL/GenBank/DDBJ whole genome shotgun (WGS) entry which is preliminary data.</text>
</comment>
<proteinExistence type="predicted"/>
<dbReference type="SUPFAM" id="SSF53474">
    <property type="entry name" value="alpha/beta-Hydrolases"/>
    <property type="match status" value="1"/>
</dbReference>
<dbReference type="PANTHER" id="PTHR43689:SF8">
    <property type="entry name" value="ALPHA_BETA-HYDROLASES SUPERFAMILY PROTEIN"/>
    <property type="match status" value="1"/>
</dbReference>
<protein>
    <submittedName>
        <fullName evidence="2">Pimeloyl-ACP methyl ester carboxylesterase</fullName>
    </submittedName>
</protein>
<gene>
    <name evidence="2" type="ORF">BKA10_001058</name>
</gene>